<accession>A0A1E7KXP0</accession>
<keyword evidence="1" id="KW-0805">Transcription regulation</keyword>
<dbReference type="SUPFAM" id="SSF48498">
    <property type="entry name" value="Tetracyclin repressor-like, C-terminal domain"/>
    <property type="match status" value="1"/>
</dbReference>
<dbReference type="GO" id="GO:0003700">
    <property type="term" value="F:DNA-binding transcription factor activity"/>
    <property type="evidence" value="ECO:0007669"/>
    <property type="project" value="TreeGrafter"/>
</dbReference>
<gene>
    <name evidence="6" type="ORF">AN218_25225</name>
</gene>
<dbReference type="PANTHER" id="PTHR30055:SF234">
    <property type="entry name" value="HTH-TYPE TRANSCRIPTIONAL REGULATOR BETI"/>
    <property type="match status" value="1"/>
</dbReference>
<name>A0A1E7KXP0_9ACTN</name>
<dbReference type="InterPro" id="IPR001647">
    <property type="entry name" value="HTH_TetR"/>
</dbReference>
<sequence>MARPKSISDGELLAACERAIGEHGPHFTLAQVAVVAGVSVGTVAGRFGSKHALLLALIAGGTATLEARMRDVIEKHSDPVDAVREALVLAAEGIDDPETAAQHLAQLGKDLADPGLREGIAGLRRTVRSVLTPLLETARLPYAPPAVQAAGVLAALANGLQQDWALCPQGELADRLRQDLDAVLSAWRGPQGVSPRPSDDSKREVDQ</sequence>
<evidence type="ECO:0000256" key="3">
    <source>
        <dbReference type="ARBA" id="ARBA00023163"/>
    </source>
</evidence>
<dbReference type="Proteomes" id="UP000176005">
    <property type="component" value="Unassembled WGS sequence"/>
</dbReference>
<dbReference type="InterPro" id="IPR036271">
    <property type="entry name" value="Tet_transcr_reg_TetR-rel_C_sf"/>
</dbReference>
<dbReference type="InterPro" id="IPR050109">
    <property type="entry name" value="HTH-type_TetR-like_transc_reg"/>
</dbReference>
<evidence type="ECO:0000256" key="2">
    <source>
        <dbReference type="ARBA" id="ARBA00023125"/>
    </source>
</evidence>
<dbReference type="EMBL" id="LJGW01000406">
    <property type="protein sequence ID" value="OEV08707.1"/>
    <property type="molecule type" value="Genomic_DNA"/>
</dbReference>
<dbReference type="GO" id="GO:0000976">
    <property type="term" value="F:transcription cis-regulatory region binding"/>
    <property type="evidence" value="ECO:0007669"/>
    <property type="project" value="TreeGrafter"/>
</dbReference>
<reference evidence="6 7" key="1">
    <citation type="journal article" date="2016" name="Front. Microbiol.">
        <title>Comparative Genomics Analysis of Streptomyces Species Reveals Their Adaptation to the Marine Environment and Their Diversity at the Genomic Level.</title>
        <authorList>
            <person name="Tian X."/>
            <person name="Zhang Z."/>
            <person name="Yang T."/>
            <person name="Chen M."/>
            <person name="Li J."/>
            <person name="Chen F."/>
            <person name="Yang J."/>
            <person name="Li W."/>
            <person name="Zhang B."/>
            <person name="Zhang Z."/>
            <person name="Wu J."/>
            <person name="Zhang C."/>
            <person name="Long L."/>
            <person name="Xiao J."/>
        </authorList>
    </citation>
    <scope>NUCLEOTIDE SEQUENCE [LARGE SCALE GENOMIC DNA]</scope>
    <source>
        <strain evidence="6 7">SCSIO 10429</strain>
    </source>
</reference>
<dbReference type="RefSeq" id="WP_070019232.1">
    <property type="nucleotide sequence ID" value="NZ_LJGW01000406.1"/>
</dbReference>
<protein>
    <recommendedName>
        <fullName evidence="5">HTH tetR-type domain-containing protein</fullName>
    </recommendedName>
</protein>
<evidence type="ECO:0000256" key="4">
    <source>
        <dbReference type="SAM" id="MobiDB-lite"/>
    </source>
</evidence>
<feature type="compositionally biased region" description="Basic and acidic residues" evidence="4">
    <location>
        <begin position="197"/>
        <end position="207"/>
    </location>
</feature>
<keyword evidence="3" id="KW-0804">Transcription</keyword>
<feature type="domain" description="HTH tetR-type" evidence="5">
    <location>
        <begin position="12"/>
        <end position="57"/>
    </location>
</feature>
<dbReference type="PATRIC" id="fig|518642.10.peg.5533"/>
<keyword evidence="7" id="KW-1185">Reference proteome</keyword>
<dbReference type="InterPro" id="IPR009057">
    <property type="entry name" value="Homeodomain-like_sf"/>
</dbReference>
<dbReference type="SUPFAM" id="SSF46689">
    <property type="entry name" value="Homeodomain-like"/>
    <property type="match status" value="1"/>
</dbReference>
<dbReference type="Gene3D" id="1.10.357.10">
    <property type="entry name" value="Tetracycline Repressor, domain 2"/>
    <property type="match status" value="1"/>
</dbReference>
<dbReference type="PANTHER" id="PTHR30055">
    <property type="entry name" value="HTH-TYPE TRANSCRIPTIONAL REGULATOR RUTR"/>
    <property type="match status" value="1"/>
</dbReference>
<dbReference type="AlphaFoldDB" id="A0A1E7KXP0"/>
<feature type="region of interest" description="Disordered" evidence="4">
    <location>
        <begin position="187"/>
        <end position="207"/>
    </location>
</feature>
<comment type="caution">
    <text evidence="6">The sequence shown here is derived from an EMBL/GenBank/DDBJ whole genome shotgun (WGS) entry which is preliminary data.</text>
</comment>
<evidence type="ECO:0000313" key="6">
    <source>
        <dbReference type="EMBL" id="OEV08707.1"/>
    </source>
</evidence>
<proteinExistence type="predicted"/>
<organism evidence="6 7">
    <name type="scientific">Streptomyces nanshensis</name>
    <dbReference type="NCBI Taxonomy" id="518642"/>
    <lineage>
        <taxon>Bacteria</taxon>
        <taxon>Bacillati</taxon>
        <taxon>Actinomycetota</taxon>
        <taxon>Actinomycetes</taxon>
        <taxon>Kitasatosporales</taxon>
        <taxon>Streptomycetaceae</taxon>
        <taxon>Streptomyces</taxon>
    </lineage>
</organism>
<evidence type="ECO:0000256" key="1">
    <source>
        <dbReference type="ARBA" id="ARBA00023015"/>
    </source>
</evidence>
<evidence type="ECO:0000259" key="5">
    <source>
        <dbReference type="Pfam" id="PF00440"/>
    </source>
</evidence>
<dbReference type="Pfam" id="PF00440">
    <property type="entry name" value="TetR_N"/>
    <property type="match status" value="1"/>
</dbReference>
<keyword evidence="2" id="KW-0238">DNA-binding</keyword>
<evidence type="ECO:0000313" key="7">
    <source>
        <dbReference type="Proteomes" id="UP000176005"/>
    </source>
</evidence>